<dbReference type="PROSITE" id="PS51740">
    <property type="entry name" value="SPOVT_ABRB"/>
    <property type="match status" value="2"/>
</dbReference>
<dbReference type="InterPro" id="IPR038619">
    <property type="entry name" value="MraZ_sf"/>
</dbReference>
<protein>
    <recommendedName>
        <fullName evidence="1 7">Transcriptional regulator MraZ</fullName>
    </recommendedName>
</protein>
<comment type="caution">
    <text evidence="9">The sequence shown here is derived from an EMBL/GenBank/DDBJ whole genome shotgun (WGS) entry which is preliminary data.</text>
</comment>
<keyword evidence="9" id="KW-0131">Cell cycle</keyword>
<evidence type="ECO:0000313" key="9">
    <source>
        <dbReference type="EMBL" id="OGY55119.1"/>
    </source>
</evidence>
<dbReference type="InterPro" id="IPR037914">
    <property type="entry name" value="SpoVT-AbrB_sf"/>
</dbReference>
<dbReference type="GO" id="GO:0051301">
    <property type="term" value="P:cell division"/>
    <property type="evidence" value="ECO:0007669"/>
    <property type="project" value="UniProtKB-KW"/>
</dbReference>
<keyword evidence="5 7" id="KW-0238">DNA-binding</keyword>
<evidence type="ECO:0000256" key="7">
    <source>
        <dbReference type="HAMAP-Rule" id="MF_01008"/>
    </source>
</evidence>
<dbReference type="InterPro" id="IPR035642">
    <property type="entry name" value="MraZ_N"/>
</dbReference>
<dbReference type="InterPro" id="IPR020603">
    <property type="entry name" value="MraZ_dom"/>
</dbReference>
<dbReference type="Pfam" id="PF02381">
    <property type="entry name" value="MraZ"/>
    <property type="match status" value="2"/>
</dbReference>
<name>A0A1G1YS64_9BACT</name>
<dbReference type="EMBL" id="MHIP01000012">
    <property type="protein sequence ID" value="OGY55119.1"/>
    <property type="molecule type" value="Genomic_DNA"/>
</dbReference>
<feature type="domain" description="SpoVT-AbrB" evidence="8">
    <location>
        <begin position="76"/>
        <end position="119"/>
    </location>
</feature>
<comment type="subcellular location">
    <subcellularLocation>
        <location evidence="7">Cytoplasm</location>
        <location evidence="7">Nucleoid</location>
    </subcellularLocation>
</comment>
<dbReference type="SUPFAM" id="SSF89447">
    <property type="entry name" value="AbrB/MazE/MraZ-like"/>
    <property type="match status" value="1"/>
</dbReference>
<dbReference type="AlphaFoldDB" id="A0A1G1YS64"/>
<evidence type="ECO:0000256" key="6">
    <source>
        <dbReference type="ARBA" id="ARBA00023163"/>
    </source>
</evidence>
<dbReference type="InterPro" id="IPR003444">
    <property type="entry name" value="MraZ"/>
</dbReference>
<keyword evidence="6 7" id="KW-0804">Transcription</keyword>
<keyword evidence="4 7" id="KW-0805">Transcription regulation</keyword>
<evidence type="ECO:0000256" key="5">
    <source>
        <dbReference type="ARBA" id="ARBA00023125"/>
    </source>
</evidence>
<proteinExistence type="inferred from homology"/>
<gene>
    <name evidence="7" type="primary">mraZ</name>
    <name evidence="9" type="ORF">A3A24_03430</name>
</gene>
<dbReference type="Proteomes" id="UP000176512">
    <property type="component" value="Unassembled WGS sequence"/>
</dbReference>
<evidence type="ECO:0000256" key="3">
    <source>
        <dbReference type="ARBA" id="ARBA00022737"/>
    </source>
</evidence>
<evidence type="ECO:0000256" key="1">
    <source>
        <dbReference type="ARBA" id="ARBA00013860"/>
    </source>
</evidence>
<dbReference type="CDD" id="cd16321">
    <property type="entry name" value="MraZ_C"/>
    <property type="match status" value="1"/>
</dbReference>
<accession>A0A1G1YS64</accession>
<dbReference type="GO" id="GO:0003700">
    <property type="term" value="F:DNA-binding transcription factor activity"/>
    <property type="evidence" value="ECO:0007669"/>
    <property type="project" value="UniProtKB-UniRule"/>
</dbReference>
<keyword evidence="2 7" id="KW-0963">Cytoplasm</keyword>
<dbReference type="GO" id="GO:0000976">
    <property type="term" value="F:transcription cis-regulatory region binding"/>
    <property type="evidence" value="ECO:0007669"/>
    <property type="project" value="TreeGrafter"/>
</dbReference>
<sequence>MFIGEYTYSIDDKKRLAIPPKFREVLGKKAVITKGLDTCLFLYPIKEWEVEAEKLGNLQSSQTSARSYTRIMLASARDVEFDALGRILLPEYLKEWAGLGKKVVVTGVYKKIELWDEKKWTEYKEKVEPNMDSIAESLKEYGI</sequence>
<dbReference type="NCBIfam" id="TIGR00242">
    <property type="entry name" value="division/cell wall cluster transcriptional repressor MraZ"/>
    <property type="match status" value="1"/>
</dbReference>
<dbReference type="PANTHER" id="PTHR34701:SF1">
    <property type="entry name" value="TRANSCRIPTIONAL REGULATOR MRAZ"/>
    <property type="match status" value="1"/>
</dbReference>
<dbReference type="GO" id="GO:2000143">
    <property type="term" value="P:negative regulation of DNA-templated transcription initiation"/>
    <property type="evidence" value="ECO:0007669"/>
    <property type="project" value="TreeGrafter"/>
</dbReference>
<comment type="subunit">
    <text evidence="7">Forms oligomers.</text>
</comment>
<dbReference type="InterPro" id="IPR007159">
    <property type="entry name" value="SpoVT-AbrB_dom"/>
</dbReference>
<dbReference type="GO" id="GO:0009295">
    <property type="term" value="C:nucleoid"/>
    <property type="evidence" value="ECO:0007669"/>
    <property type="project" value="UniProtKB-SubCell"/>
</dbReference>
<dbReference type="PANTHER" id="PTHR34701">
    <property type="entry name" value="TRANSCRIPTIONAL REGULATOR MRAZ"/>
    <property type="match status" value="1"/>
</dbReference>
<comment type="similarity">
    <text evidence="7">Belongs to the MraZ family.</text>
</comment>
<evidence type="ECO:0000256" key="4">
    <source>
        <dbReference type="ARBA" id="ARBA00023015"/>
    </source>
</evidence>
<dbReference type="Gene3D" id="3.40.1550.20">
    <property type="entry name" value="Transcriptional regulator MraZ domain"/>
    <property type="match status" value="1"/>
</dbReference>
<evidence type="ECO:0000313" key="10">
    <source>
        <dbReference type="Proteomes" id="UP000176512"/>
    </source>
</evidence>
<organism evidence="9 10">
    <name type="scientific">Candidatus Buchananbacteria bacterium RIFCSPLOWO2_01_FULL_46_12</name>
    <dbReference type="NCBI Taxonomy" id="1797546"/>
    <lineage>
        <taxon>Bacteria</taxon>
        <taxon>Candidatus Buchananiibacteriota</taxon>
    </lineage>
</organism>
<keyword evidence="9" id="KW-0132">Cell division</keyword>
<evidence type="ECO:0000259" key="8">
    <source>
        <dbReference type="PROSITE" id="PS51740"/>
    </source>
</evidence>
<dbReference type="GO" id="GO:0005737">
    <property type="term" value="C:cytoplasm"/>
    <property type="evidence" value="ECO:0007669"/>
    <property type="project" value="UniProtKB-UniRule"/>
</dbReference>
<feature type="domain" description="SpoVT-AbrB" evidence="8">
    <location>
        <begin position="5"/>
        <end position="47"/>
    </location>
</feature>
<reference evidence="9 10" key="1">
    <citation type="journal article" date="2016" name="Nat. Commun.">
        <title>Thousands of microbial genomes shed light on interconnected biogeochemical processes in an aquifer system.</title>
        <authorList>
            <person name="Anantharaman K."/>
            <person name="Brown C.T."/>
            <person name="Hug L.A."/>
            <person name="Sharon I."/>
            <person name="Castelle C.J."/>
            <person name="Probst A.J."/>
            <person name="Thomas B.C."/>
            <person name="Singh A."/>
            <person name="Wilkins M.J."/>
            <person name="Karaoz U."/>
            <person name="Brodie E.L."/>
            <person name="Williams K.H."/>
            <person name="Hubbard S.S."/>
            <person name="Banfield J.F."/>
        </authorList>
    </citation>
    <scope>NUCLEOTIDE SEQUENCE [LARGE SCALE GENOMIC DNA]</scope>
</reference>
<dbReference type="CDD" id="cd16320">
    <property type="entry name" value="MraZ_N"/>
    <property type="match status" value="1"/>
</dbReference>
<dbReference type="InterPro" id="IPR035644">
    <property type="entry name" value="MraZ_C"/>
</dbReference>
<dbReference type="HAMAP" id="MF_01008">
    <property type="entry name" value="MraZ"/>
    <property type="match status" value="1"/>
</dbReference>
<evidence type="ECO:0000256" key="2">
    <source>
        <dbReference type="ARBA" id="ARBA00022490"/>
    </source>
</evidence>
<keyword evidence="3" id="KW-0677">Repeat</keyword>